<dbReference type="GO" id="GO:0042781">
    <property type="term" value="F:3'-tRNA processing endoribonuclease activity"/>
    <property type="evidence" value="ECO:0007669"/>
    <property type="project" value="UniProtKB-EC"/>
</dbReference>
<dbReference type="SMART" id="SM00849">
    <property type="entry name" value="Lactamase_B"/>
    <property type="match status" value="1"/>
</dbReference>
<feature type="domain" description="Metallo-beta-lactamase" evidence="2">
    <location>
        <begin position="52"/>
        <end position="243"/>
    </location>
</feature>
<proteinExistence type="predicted"/>
<dbReference type="PATRIC" id="fig|1121305.3.peg.1767"/>
<evidence type="ECO:0000313" key="3">
    <source>
        <dbReference type="EMBL" id="KYH28505.1"/>
    </source>
</evidence>
<dbReference type="Pfam" id="PF00753">
    <property type="entry name" value="Lactamase_B"/>
    <property type="match status" value="1"/>
</dbReference>
<protein>
    <submittedName>
        <fullName evidence="3">Ribonuclease BN</fullName>
        <ecNumber evidence="3">3.1.26.11</ecNumber>
    </submittedName>
</protein>
<name>A0A151ALJ3_9CLOT</name>
<comment type="caution">
    <text evidence="3">The sequence shown here is derived from an EMBL/GenBank/DDBJ whole genome shotgun (WGS) entry which is preliminary data.</text>
</comment>
<evidence type="ECO:0000313" key="4">
    <source>
        <dbReference type="Proteomes" id="UP000075374"/>
    </source>
</evidence>
<gene>
    <name evidence="3" type="primary">rbn_1</name>
    <name evidence="3" type="ORF">CLCOL_17660</name>
</gene>
<evidence type="ECO:0000259" key="2">
    <source>
        <dbReference type="SMART" id="SM00849"/>
    </source>
</evidence>
<reference evidence="3 4" key="1">
    <citation type="submission" date="2016-02" db="EMBL/GenBank/DDBJ databases">
        <title>Genome sequence of Clostridium colicanis DSM 13634.</title>
        <authorList>
            <person name="Poehlein A."/>
            <person name="Daniel R."/>
        </authorList>
    </citation>
    <scope>NUCLEOTIDE SEQUENCE [LARGE SCALE GENOMIC DNA]</scope>
    <source>
        <strain evidence="3 4">DSM 13634</strain>
    </source>
</reference>
<keyword evidence="1" id="KW-0812">Transmembrane</keyword>
<dbReference type="RefSeq" id="WP_061858601.1">
    <property type="nucleotide sequence ID" value="NZ_LTBB01000009.1"/>
</dbReference>
<dbReference type="STRING" id="1121305.CLCOL_17660"/>
<dbReference type="InterPro" id="IPR001279">
    <property type="entry name" value="Metallo-B-lactamas"/>
</dbReference>
<keyword evidence="4" id="KW-1185">Reference proteome</keyword>
<dbReference type="AlphaFoldDB" id="A0A151ALJ3"/>
<accession>A0A151ALJ3</accession>
<dbReference type="SUPFAM" id="SSF56281">
    <property type="entry name" value="Metallo-hydrolase/oxidoreductase"/>
    <property type="match status" value="1"/>
</dbReference>
<feature type="transmembrane region" description="Helical" evidence="1">
    <location>
        <begin position="7"/>
        <end position="27"/>
    </location>
</feature>
<dbReference type="InterPro" id="IPR052159">
    <property type="entry name" value="Competence_DNA_uptake"/>
</dbReference>
<dbReference type="EC" id="3.1.26.11" evidence="3"/>
<dbReference type="Proteomes" id="UP000075374">
    <property type="component" value="Unassembled WGS sequence"/>
</dbReference>
<evidence type="ECO:0000256" key="1">
    <source>
        <dbReference type="SAM" id="Phobius"/>
    </source>
</evidence>
<keyword evidence="1" id="KW-1133">Transmembrane helix</keyword>
<dbReference type="Gene3D" id="3.60.15.10">
    <property type="entry name" value="Ribonuclease Z/Hydroxyacylglutathione hydrolase-like"/>
    <property type="match status" value="1"/>
</dbReference>
<organism evidence="3 4">
    <name type="scientific">Clostridium colicanis DSM 13634</name>
    <dbReference type="NCBI Taxonomy" id="1121305"/>
    <lineage>
        <taxon>Bacteria</taxon>
        <taxon>Bacillati</taxon>
        <taxon>Bacillota</taxon>
        <taxon>Clostridia</taxon>
        <taxon>Eubacteriales</taxon>
        <taxon>Clostridiaceae</taxon>
        <taxon>Clostridium</taxon>
    </lineage>
</organism>
<sequence length="287" mass="32702">MKINKKFVKLIIILLSISLIFLIYTIYNYSIKTSLTLPSKDKLLVHYIDVDQGDSILVQFNNKNLLIDAGPNNKKTFSYLKRHKIKKLDYVIITHPHDDHIGGMSHIINHFNINKFYSPNITANTDSFKNMLLSLNKRGLKVTSISSEIRLDLKEKVCCFIIPSYSNHDNLNNYSLIIKITYNNTSFLFSGDAESLREEELINKGYNLSADVLKVGHHGSKSSTSQKYLDEVNPKIAVISCGKGNDYGHPHKETLLKLKEKGIITFRTDIDKTIVLESDGNKIVKRK</sequence>
<dbReference type="PANTHER" id="PTHR30619">
    <property type="entry name" value="DNA INTERNALIZATION/COMPETENCE PROTEIN COMEC/REC2"/>
    <property type="match status" value="1"/>
</dbReference>
<dbReference type="InterPro" id="IPR036866">
    <property type="entry name" value="RibonucZ/Hydroxyglut_hydro"/>
</dbReference>
<dbReference type="InterPro" id="IPR035681">
    <property type="entry name" value="ComA-like_MBL"/>
</dbReference>
<dbReference type="CDD" id="cd07731">
    <property type="entry name" value="ComA-like_MBL-fold"/>
    <property type="match status" value="1"/>
</dbReference>
<keyword evidence="1" id="KW-0472">Membrane</keyword>
<keyword evidence="3" id="KW-0378">Hydrolase</keyword>
<dbReference type="EMBL" id="LTBB01000009">
    <property type="protein sequence ID" value="KYH28505.1"/>
    <property type="molecule type" value="Genomic_DNA"/>
</dbReference>
<dbReference type="PANTHER" id="PTHR30619:SF7">
    <property type="entry name" value="BETA-LACTAMASE DOMAIN PROTEIN"/>
    <property type="match status" value="1"/>
</dbReference>